<feature type="transmembrane region" description="Helical" evidence="1">
    <location>
        <begin position="126"/>
        <end position="145"/>
    </location>
</feature>
<organism evidence="2 3">
    <name type="scientific">Leifsonia shinshuensis</name>
    <dbReference type="NCBI Taxonomy" id="150026"/>
    <lineage>
        <taxon>Bacteria</taxon>
        <taxon>Bacillati</taxon>
        <taxon>Actinomycetota</taxon>
        <taxon>Actinomycetes</taxon>
        <taxon>Micrococcales</taxon>
        <taxon>Microbacteriaceae</taxon>
        <taxon>Leifsonia</taxon>
    </lineage>
</organism>
<keyword evidence="1" id="KW-0812">Transmembrane</keyword>
<name>A0A7G6YDZ5_9MICO</name>
<evidence type="ECO:0000313" key="3">
    <source>
        <dbReference type="Proteomes" id="UP000515511"/>
    </source>
</evidence>
<dbReference type="InterPro" id="IPR021125">
    <property type="entry name" value="DUF2127"/>
</dbReference>
<evidence type="ECO:0000313" key="2">
    <source>
        <dbReference type="EMBL" id="QNE36710.1"/>
    </source>
</evidence>
<feature type="transmembrane region" description="Helical" evidence="1">
    <location>
        <begin position="75"/>
        <end position="98"/>
    </location>
</feature>
<gene>
    <name evidence="2" type="ORF">F1C12_17380</name>
</gene>
<evidence type="ECO:0000256" key="1">
    <source>
        <dbReference type="SAM" id="Phobius"/>
    </source>
</evidence>
<dbReference type="KEGG" id="lse:F1C12_17380"/>
<dbReference type="Pfam" id="PF09900">
    <property type="entry name" value="DUF2127"/>
    <property type="match status" value="1"/>
</dbReference>
<keyword evidence="1" id="KW-0472">Membrane</keyword>
<dbReference type="Proteomes" id="UP000515511">
    <property type="component" value="Chromosome"/>
</dbReference>
<sequence>MRERVLDLVFLLGVLFKGIDGLVELVGGVLLLFATPATLLSAANRVTAEELSEDPHDLIANLIVHGAARLHAGGVLFVAAYLLLHGVVKLAIVVALLVGSRRVYPWAMAALGVFLIFQLYELVTKPSVGVAVLTVFDAVIIWLTWREWRRGRELRTTWRGTVQWVLRRQPPPDPAR</sequence>
<dbReference type="EMBL" id="CP043641">
    <property type="protein sequence ID" value="QNE36710.1"/>
    <property type="molecule type" value="Genomic_DNA"/>
</dbReference>
<keyword evidence="1" id="KW-1133">Transmembrane helix</keyword>
<dbReference type="RefSeq" id="WP_185276150.1">
    <property type="nucleotide sequence ID" value="NZ_CP043641.1"/>
</dbReference>
<reference evidence="3" key="1">
    <citation type="submission" date="2019-09" db="EMBL/GenBank/DDBJ databases">
        <title>Antimicrobial potential of Antarctic Bacteria.</title>
        <authorList>
            <person name="Benaud N."/>
            <person name="Edwards R.J."/>
            <person name="Ferrari B.C."/>
        </authorList>
    </citation>
    <scope>NUCLEOTIDE SEQUENCE [LARGE SCALE GENOMIC DNA]</scope>
    <source>
        <strain evidence="3">INR9</strain>
    </source>
</reference>
<accession>A0A7G6YDZ5</accession>
<proteinExistence type="predicted"/>
<dbReference type="AlphaFoldDB" id="A0A7G6YDZ5"/>
<protein>
    <submittedName>
        <fullName evidence="2">DUF2127 domain-containing protein</fullName>
    </submittedName>
</protein>
<feature type="transmembrane region" description="Helical" evidence="1">
    <location>
        <begin position="103"/>
        <end position="120"/>
    </location>
</feature>